<evidence type="ECO:0000256" key="3">
    <source>
        <dbReference type="ARBA" id="ARBA00023143"/>
    </source>
</evidence>
<comment type="subcellular location">
    <subcellularLocation>
        <location evidence="1 4">Bacterial flagellum basal body</location>
    </subcellularLocation>
</comment>
<feature type="domain" description="Flagellar hook protein FlgE/F/G-like D1" evidence="7">
    <location>
        <begin position="90"/>
        <end position="139"/>
    </location>
</feature>
<keyword evidence="9" id="KW-1185">Reference proteome</keyword>
<proteinExistence type="inferred from homology"/>
<dbReference type="NCBIfam" id="TIGR03506">
    <property type="entry name" value="FlgEFG_subfam"/>
    <property type="match status" value="1"/>
</dbReference>
<evidence type="ECO:0000259" key="6">
    <source>
        <dbReference type="Pfam" id="PF06429"/>
    </source>
</evidence>
<keyword evidence="8" id="KW-0282">Flagellum</keyword>
<comment type="caution">
    <text evidence="8">The sequence shown here is derived from an EMBL/GenBank/DDBJ whole genome shotgun (WGS) entry which is preliminary data.</text>
</comment>
<dbReference type="RefSeq" id="WP_378168465.1">
    <property type="nucleotide sequence ID" value="NZ_JBHSBU010000002.1"/>
</dbReference>
<dbReference type="InterPro" id="IPR037925">
    <property type="entry name" value="FlgE/F/G-like"/>
</dbReference>
<evidence type="ECO:0000259" key="7">
    <source>
        <dbReference type="Pfam" id="PF22692"/>
    </source>
</evidence>
<evidence type="ECO:0000256" key="2">
    <source>
        <dbReference type="ARBA" id="ARBA00009677"/>
    </source>
</evidence>
<dbReference type="Pfam" id="PF00460">
    <property type="entry name" value="Flg_bb_rod"/>
    <property type="match status" value="1"/>
</dbReference>
<feature type="domain" description="Flagellar basal body rod protein N-terminal" evidence="5">
    <location>
        <begin position="7"/>
        <end position="35"/>
    </location>
</feature>
<keyword evidence="8" id="KW-0969">Cilium</keyword>
<dbReference type="Proteomes" id="UP001595791">
    <property type="component" value="Unassembled WGS sequence"/>
</dbReference>
<dbReference type="SUPFAM" id="SSF117143">
    <property type="entry name" value="Flagellar hook protein flgE"/>
    <property type="match status" value="1"/>
</dbReference>
<evidence type="ECO:0000256" key="1">
    <source>
        <dbReference type="ARBA" id="ARBA00004117"/>
    </source>
</evidence>
<dbReference type="PANTHER" id="PTHR30435:SF19">
    <property type="entry name" value="FLAGELLAR BASAL-BODY ROD PROTEIN FLGG"/>
    <property type="match status" value="1"/>
</dbReference>
<dbReference type="PANTHER" id="PTHR30435">
    <property type="entry name" value="FLAGELLAR PROTEIN"/>
    <property type="match status" value="1"/>
</dbReference>
<reference evidence="9" key="1">
    <citation type="journal article" date="2019" name="Int. J. Syst. Evol. Microbiol.">
        <title>The Global Catalogue of Microorganisms (GCM) 10K type strain sequencing project: providing services to taxonomists for standard genome sequencing and annotation.</title>
        <authorList>
            <consortium name="The Broad Institute Genomics Platform"/>
            <consortium name="The Broad Institute Genome Sequencing Center for Infectious Disease"/>
            <person name="Wu L."/>
            <person name="Ma J."/>
        </authorList>
    </citation>
    <scope>NUCLEOTIDE SEQUENCE [LARGE SCALE GENOMIC DNA]</scope>
    <source>
        <strain evidence="9">LMG 29894</strain>
    </source>
</reference>
<name>A0ABV8MUF3_9NEIS</name>
<evidence type="ECO:0000313" key="8">
    <source>
        <dbReference type="EMBL" id="MFC4161863.1"/>
    </source>
</evidence>
<dbReference type="EMBL" id="JBHSBU010000002">
    <property type="protein sequence ID" value="MFC4161863.1"/>
    <property type="molecule type" value="Genomic_DNA"/>
</dbReference>
<protein>
    <submittedName>
        <fullName evidence="8">Flagellar hook protein FlgE</fullName>
    </submittedName>
</protein>
<keyword evidence="8" id="KW-0966">Cell projection</keyword>
<comment type="similarity">
    <text evidence="2 4">Belongs to the flagella basal body rod proteins family.</text>
</comment>
<evidence type="ECO:0000313" key="9">
    <source>
        <dbReference type="Proteomes" id="UP001595791"/>
    </source>
</evidence>
<evidence type="ECO:0000256" key="4">
    <source>
        <dbReference type="RuleBase" id="RU362116"/>
    </source>
</evidence>
<dbReference type="Pfam" id="PF22692">
    <property type="entry name" value="LlgE_F_G_D1"/>
    <property type="match status" value="1"/>
</dbReference>
<feature type="domain" description="Flagellar basal-body/hook protein C-terminal" evidence="6">
    <location>
        <begin position="343"/>
        <end position="385"/>
    </location>
</feature>
<dbReference type="InterPro" id="IPR010930">
    <property type="entry name" value="Flg_bb/hook_C_dom"/>
</dbReference>
<dbReference type="InterPro" id="IPR020013">
    <property type="entry name" value="Flagellar_FlgE/F/G"/>
</dbReference>
<organism evidence="8 9">
    <name type="scientific">Chitinimonas lacunae</name>
    <dbReference type="NCBI Taxonomy" id="1963018"/>
    <lineage>
        <taxon>Bacteria</taxon>
        <taxon>Pseudomonadati</taxon>
        <taxon>Pseudomonadota</taxon>
        <taxon>Betaproteobacteria</taxon>
        <taxon>Neisseriales</taxon>
        <taxon>Chitinibacteraceae</taxon>
        <taxon>Chitinimonas</taxon>
    </lineage>
</organism>
<gene>
    <name evidence="8" type="ORF">ACFOW7_21215</name>
</gene>
<keyword evidence="3 4" id="KW-0975">Bacterial flagellum</keyword>
<dbReference type="Pfam" id="PF06429">
    <property type="entry name" value="Flg_bbr_C"/>
    <property type="match status" value="1"/>
</dbReference>
<dbReference type="InterPro" id="IPR001444">
    <property type="entry name" value="Flag_bb_rod_N"/>
</dbReference>
<sequence length="391" mass="41496">MIDSIFVGMAGLSSYSRGLKVISNNVTNMNTPGFKSSQLQFSDLFYQGGGMGGDNSHQFGTGVGTLGTYLNLKSGDYRQTGNSLDLSCGGQGFFVLQDEAGNIRYTRAGQFDFDAQGQLKDRSSGAAVMGMDENGKLQPITLDGLNSSQPKATGDINLNGSLPVGRDHVIDGVSVFDVAGGEHLLKLTFTNTVTGTPSTWKVTISENGNQIGSGEFQFSDGKPVIGKDMVPIAFTGGSQPFSFRLKLSPDVRSAQTPANSAMLAVEKKDGYGLGTLTGKSFDAAGYLVATYSNGQTVKGKRIALARFDSAEALEQLGDGSFIARNSNAVHYGTSNREFGEIKSGTIEVSNVDLSQEFSDLVLMQRGYQASSQLVSTANEMIQQLFDMKGRG</sequence>
<evidence type="ECO:0000259" key="5">
    <source>
        <dbReference type="Pfam" id="PF00460"/>
    </source>
</evidence>
<accession>A0ABV8MUF3</accession>
<dbReference type="InterPro" id="IPR053967">
    <property type="entry name" value="LlgE_F_G-like_D1"/>
</dbReference>